<proteinExistence type="predicted"/>
<organism evidence="2 3">
    <name type="scientific">Prorocentrum cordatum</name>
    <dbReference type="NCBI Taxonomy" id="2364126"/>
    <lineage>
        <taxon>Eukaryota</taxon>
        <taxon>Sar</taxon>
        <taxon>Alveolata</taxon>
        <taxon>Dinophyceae</taxon>
        <taxon>Prorocentrales</taxon>
        <taxon>Prorocentraceae</taxon>
        <taxon>Prorocentrum</taxon>
    </lineage>
</organism>
<evidence type="ECO:0000256" key="1">
    <source>
        <dbReference type="SAM" id="MobiDB-lite"/>
    </source>
</evidence>
<keyword evidence="3" id="KW-1185">Reference proteome</keyword>
<comment type="caution">
    <text evidence="2">The sequence shown here is derived from an EMBL/GenBank/DDBJ whole genome shotgun (WGS) entry which is preliminary data.</text>
</comment>
<feature type="compositionally biased region" description="Low complexity" evidence="1">
    <location>
        <begin position="53"/>
        <end position="64"/>
    </location>
</feature>
<evidence type="ECO:0000313" key="2">
    <source>
        <dbReference type="EMBL" id="CAK0866333.1"/>
    </source>
</evidence>
<dbReference type="Proteomes" id="UP001189429">
    <property type="component" value="Unassembled WGS sequence"/>
</dbReference>
<protein>
    <submittedName>
        <fullName evidence="2">Uncharacterized protein</fullName>
    </submittedName>
</protein>
<name>A0ABN9V176_9DINO</name>
<gene>
    <name evidence="2" type="ORF">PCOR1329_LOCUS53533</name>
</gene>
<accession>A0ABN9V176</accession>
<feature type="non-terminal residue" evidence="2">
    <location>
        <position position="1"/>
    </location>
</feature>
<feature type="region of interest" description="Disordered" evidence="1">
    <location>
        <begin position="195"/>
        <end position="218"/>
    </location>
</feature>
<feature type="compositionally biased region" description="Gly residues" evidence="1">
    <location>
        <begin position="79"/>
        <end position="92"/>
    </location>
</feature>
<evidence type="ECO:0000313" key="3">
    <source>
        <dbReference type="Proteomes" id="UP001189429"/>
    </source>
</evidence>
<sequence>GLPVGARAAPPPAMSLFVQPRFEALGNTFVNQEECAAATPRRAHSFSHRAAAHDAVQGGAHPGAAGRGGAASGDAGRQDAGGAGGASGGSPGGLEPRAGSPCRLGAARRGGRARRKPSISSLSQASAGSGGQASPGACGGARAPRAPPSPEALRRLGEAPRASAVAMVADWRHTGSAALMKAAVLVGRMRAGDASRRQSATSASWAMPEPPLNHGEAVPQNFPLSLSLAVPGTPATLH</sequence>
<feature type="compositionally biased region" description="Gly residues" evidence="1">
    <location>
        <begin position="128"/>
        <end position="139"/>
    </location>
</feature>
<dbReference type="EMBL" id="CAUYUJ010016525">
    <property type="protein sequence ID" value="CAK0866333.1"/>
    <property type="molecule type" value="Genomic_DNA"/>
</dbReference>
<reference evidence="2" key="1">
    <citation type="submission" date="2023-10" db="EMBL/GenBank/DDBJ databases">
        <authorList>
            <person name="Chen Y."/>
            <person name="Shah S."/>
            <person name="Dougan E. K."/>
            <person name="Thang M."/>
            <person name="Chan C."/>
        </authorList>
    </citation>
    <scope>NUCLEOTIDE SEQUENCE [LARGE SCALE GENOMIC DNA]</scope>
</reference>
<feature type="region of interest" description="Disordered" evidence="1">
    <location>
        <begin position="36"/>
        <end position="153"/>
    </location>
</feature>